<evidence type="ECO:0000256" key="4">
    <source>
        <dbReference type="ARBA" id="ARBA00022475"/>
    </source>
</evidence>
<dbReference type="RefSeq" id="WP_050354017.1">
    <property type="nucleotide sequence ID" value="NZ_LGSS01000002.1"/>
</dbReference>
<dbReference type="AlphaFoldDB" id="A0A0L0WDX5"/>
<evidence type="ECO:0000313" key="11">
    <source>
        <dbReference type="Proteomes" id="UP000037267"/>
    </source>
</evidence>
<dbReference type="PRINTS" id="PR00175">
    <property type="entry name" value="NAALASMPORT"/>
</dbReference>
<feature type="transmembrane region" description="Helical" evidence="9">
    <location>
        <begin position="389"/>
        <end position="407"/>
    </location>
</feature>
<keyword evidence="6 9" id="KW-0769">Symport</keyword>
<evidence type="ECO:0000256" key="3">
    <source>
        <dbReference type="ARBA" id="ARBA00022448"/>
    </source>
</evidence>
<dbReference type="PROSITE" id="PS00873">
    <property type="entry name" value="NA_ALANINE_SYMP"/>
    <property type="match status" value="1"/>
</dbReference>
<evidence type="ECO:0000256" key="1">
    <source>
        <dbReference type="ARBA" id="ARBA00004651"/>
    </source>
</evidence>
<sequence length="456" mass="48926">MTKIFNMIYEILWGPILIPLLLGTGIYYTFNLRFIQVRKIGAAFKQVFGGMFNKKEKADKDGMSSFQALATAVAAQVGTGNLAGVATAIVSGGPGAIFWMWVSALLGMATNFGEAILGQIYKERVGDEITGGPAYYIRKGINSKFLAGFFAISIIIALGFIGNMVQSNSIAEVVKNAINVKPIFVGIITAILAGIILIGGISRIASFTEKVVPIMALVYILGSLGILIINIDKVIPAFKMIFVGAFNPKAVGGGALGITVMQAARYGIARGLFSNEAGMGSTPHAHAVAKVKHPAEQGLAALVGVTIDTVIICTITALVILTSGTLDSGLTGSALTQNAFKLGFGNIGVYFIAISLFFFAFSTIIGWYFFGEANIKYLFGEKGIMPYRLLVLAFLVVGSVLEVKVVWQLADIFNGLMVFPNLIALLLLSYKVKDVLKDYENKYLRKLDSVYLNKED</sequence>
<dbReference type="GO" id="GO:0005886">
    <property type="term" value="C:plasma membrane"/>
    <property type="evidence" value="ECO:0007669"/>
    <property type="project" value="UniProtKB-SubCell"/>
</dbReference>
<keyword evidence="7 9" id="KW-1133">Transmembrane helix</keyword>
<organism evidence="10 11">
    <name type="scientific">Gottschalkia purinilytica</name>
    <name type="common">Clostridium purinilyticum</name>
    <dbReference type="NCBI Taxonomy" id="1503"/>
    <lineage>
        <taxon>Bacteria</taxon>
        <taxon>Bacillati</taxon>
        <taxon>Bacillota</taxon>
        <taxon>Tissierellia</taxon>
        <taxon>Tissierellales</taxon>
        <taxon>Gottschalkiaceae</taxon>
        <taxon>Gottschalkia</taxon>
    </lineage>
</organism>
<feature type="transmembrane region" description="Helical" evidence="9">
    <location>
        <begin position="12"/>
        <end position="30"/>
    </location>
</feature>
<evidence type="ECO:0000313" key="10">
    <source>
        <dbReference type="EMBL" id="KNF09620.1"/>
    </source>
</evidence>
<dbReference type="NCBIfam" id="TIGR00835">
    <property type="entry name" value="agcS"/>
    <property type="match status" value="1"/>
</dbReference>
<evidence type="ECO:0000256" key="6">
    <source>
        <dbReference type="ARBA" id="ARBA00022847"/>
    </source>
</evidence>
<dbReference type="STRING" id="1503.CLPU_2c00710"/>
<protein>
    <submittedName>
        <fullName evidence="10">Sodium:alanine symporter family protein</fullName>
    </submittedName>
</protein>
<dbReference type="OrthoDB" id="9804874at2"/>
<feature type="transmembrane region" description="Helical" evidence="9">
    <location>
        <begin position="183"/>
        <end position="205"/>
    </location>
</feature>
<comment type="subcellular location">
    <subcellularLocation>
        <location evidence="1 9">Cell membrane</location>
        <topology evidence="1 9">Multi-pass membrane protein</topology>
    </subcellularLocation>
</comment>
<comment type="caution">
    <text evidence="10">The sequence shown here is derived from an EMBL/GenBank/DDBJ whole genome shotgun (WGS) entry which is preliminary data.</text>
</comment>
<dbReference type="PANTHER" id="PTHR30330">
    <property type="entry name" value="AGSS FAMILY TRANSPORTER, SODIUM-ALANINE"/>
    <property type="match status" value="1"/>
</dbReference>
<evidence type="ECO:0000256" key="8">
    <source>
        <dbReference type="ARBA" id="ARBA00023136"/>
    </source>
</evidence>
<feature type="transmembrane region" description="Helical" evidence="9">
    <location>
        <begin position="145"/>
        <end position="162"/>
    </location>
</feature>
<dbReference type="GO" id="GO:0005283">
    <property type="term" value="F:amino acid:sodium symporter activity"/>
    <property type="evidence" value="ECO:0007669"/>
    <property type="project" value="InterPro"/>
</dbReference>
<feature type="transmembrane region" description="Helical" evidence="9">
    <location>
        <begin position="299"/>
        <end position="321"/>
    </location>
</feature>
<evidence type="ECO:0000256" key="2">
    <source>
        <dbReference type="ARBA" id="ARBA00009261"/>
    </source>
</evidence>
<dbReference type="PATRIC" id="fig|1503.3.peg.1568"/>
<evidence type="ECO:0000256" key="5">
    <source>
        <dbReference type="ARBA" id="ARBA00022692"/>
    </source>
</evidence>
<dbReference type="Pfam" id="PF01235">
    <property type="entry name" value="Na_Ala_symp"/>
    <property type="match status" value="1"/>
</dbReference>
<feature type="transmembrane region" description="Helical" evidence="9">
    <location>
        <begin position="347"/>
        <end position="369"/>
    </location>
</feature>
<keyword evidence="4 9" id="KW-1003">Cell membrane</keyword>
<reference evidence="11" key="1">
    <citation type="submission" date="2015-07" db="EMBL/GenBank/DDBJ databases">
        <title>Draft genome sequence of the purine-degrading Gottschalkia purinilyticum DSM 1384 (formerly Clostridium purinilyticum).</title>
        <authorList>
            <person name="Poehlein A."/>
            <person name="Schiel-Bengelsdorf B."/>
            <person name="Bengelsdorf F.R."/>
            <person name="Daniel R."/>
            <person name="Duerre P."/>
        </authorList>
    </citation>
    <scope>NUCLEOTIDE SEQUENCE [LARGE SCALE GENOMIC DNA]</scope>
    <source>
        <strain evidence="11">DSM 1384</strain>
    </source>
</reference>
<dbReference type="InterPro" id="IPR001463">
    <property type="entry name" value="Na/Ala_symport"/>
</dbReference>
<keyword evidence="3 9" id="KW-0813">Transport</keyword>
<keyword evidence="8 9" id="KW-0472">Membrane</keyword>
<dbReference type="Gene3D" id="1.20.1740.10">
    <property type="entry name" value="Amino acid/polyamine transporter I"/>
    <property type="match status" value="1"/>
</dbReference>
<dbReference type="FunFam" id="1.20.1740.10:FF:000004">
    <property type="entry name" value="Sodium:alanine symporter family protein"/>
    <property type="match status" value="1"/>
</dbReference>
<feature type="transmembrane region" description="Helical" evidence="9">
    <location>
        <begin position="413"/>
        <end position="432"/>
    </location>
</feature>
<dbReference type="Proteomes" id="UP000037267">
    <property type="component" value="Unassembled WGS sequence"/>
</dbReference>
<dbReference type="EMBL" id="LGSS01000002">
    <property type="protein sequence ID" value="KNF09620.1"/>
    <property type="molecule type" value="Genomic_DNA"/>
</dbReference>
<comment type="similarity">
    <text evidence="2 9">Belongs to the alanine or glycine:cation symporter (AGCS) (TC 2.A.25) family.</text>
</comment>
<keyword evidence="11" id="KW-1185">Reference proteome</keyword>
<feature type="transmembrane region" description="Helical" evidence="9">
    <location>
        <begin position="211"/>
        <end position="231"/>
    </location>
</feature>
<accession>A0A0L0WDX5</accession>
<dbReference type="PANTHER" id="PTHR30330:SF14">
    <property type="entry name" value="SODIUM_AMINO ACID (ALANINE) SYMPORTER"/>
    <property type="match status" value="1"/>
</dbReference>
<name>A0A0L0WDX5_GOTPU</name>
<keyword evidence="5 9" id="KW-0812">Transmembrane</keyword>
<gene>
    <name evidence="10" type="ORF">CLPU_2c00710</name>
</gene>
<evidence type="ECO:0000256" key="7">
    <source>
        <dbReference type="ARBA" id="ARBA00022989"/>
    </source>
</evidence>
<proteinExistence type="inferred from homology"/>
<evidence type="ECO:0000256" key="9">
    <source>
        <dbReference type="RuleBase" id="RU363064"/>
    </source>
</evidence>